<dbReference type="RefSeq" id="WP_115309927.1">
    <property type="nucleotide sequence ID" value="NZ_UHIO01000001.1"/>
</dbReference>
<keyword evidence="3" id="KW-1185">Reference proteome</keyword>
<dbReference type="AlphaFoldDB" id="A0A380NIZ0"/>
<dbReference type="EMBL" id="UHIO01000001">
    <property type="protein sequence ID" value="SUP41881.1"/>
    <property type="molecule type" value="Genomic_DNA"/>
</dbReference>
<proteinExistence type="predicted"/>
<name>A0A380NIZ0_9FIRM</name>
<dbReference type="Proteomes" id="UP000255367">
    <property type="component" value="Unassembled WGS sequence"/>
</dbReference>
<organism evidence="2 3">
    <name type="scientific">Veillonella criceti</name>
    <dbReference type="NCBI Taxonomy" id="103891"/>
    <lineage>
        <taxon>Bacteria</taxon>
        <taxon>Bacillati</taxon>
        <taxon>Bacillota</taxon>
        <taxon>Negativicutes</taxon>
        <taxon>Veillonellales</taxon>
        <taxon>Veillonellaceae</taxon>
        <taxon>Veillonella</taxon>
    </lineage>
</organism>
<sequence>MVIKQYILGKGKCYHSQGYLYVEALGGTLITVLFILTITALIGSLVLQWRKARIQQELIQVAITAMEEGKYKYQHTGQLGEVPMVKEPYKLVQTIHATIAHDMAVKELEVIGYYEQQEILRFKTYVWEGIPNQVDISK</sequence>
<evidence type="ECO:0000313" key="2">
    <source>
        <dbReference type="EMBL" id="SUP41881.1"/>
    </source>
</evidence>
<reference evidence="2 3" key="1">
    <citation type="submission" date="2018-06" db="EMBL/GenBank/DDBJ databases">
        <authorList>
            <consortium name="Pathogen Informatics"/>
            <person name="Doyle S."/>
        </authorList>
    </citation>
    <scope>NUCLEOTIDE SEQUENCE [LARGE SCALE GENOMIC DNA]</scope>
    <source>
        <strain evidence="2 3">NCTC12020</strain>
    </source>
</reference>
<feature type="transmembrane region" description="Helical" evidence="1">
    <location>
        <begin position="24"/>
        <end position="47"/>
    </location>
</feature>
<gene>
    <name evidence="2" type="ORF">NCTC12020_00699</name>
</gene>
<accession>A0A380NIZ0</accession>
<keyword evidence="1" id="KW-0472">Membrane</keyword>
<evidence type="ECO:0000256" key="1">
    <source>
        <dbReference type="SAM" id="Phobius"/>
    </source>
</evidence>
<keyword evidence="1" id="KW-0812">Transmembrane</keyword>
<evidence type="ECO:0000313" key="3">
    <source>
        <dbReference type="Proteomes" id="UP000255367"/>
    </source>
</evidence>
<keyword evidence="1" id="KW-1133">Transmembrane helix</keyword>
<evidence type="ECO:0008006" key="4">
    <source>
        <dbReference type="Google" id="ProtNLM"/>
    </source>
</evidence>
<protein>
    <recommendedName>
        <fullName evidence="4">Tfp pilus assembly protein PilV</fullName>
    </recommendedName>
</protein>
<dbReference type="OrthoDB" id="1629775at2"/>